<gene>
    <name evidence="1" type="ORF">A7K69_07910</name>
</gene>
<reference evidence="2" key="1">
    <citation type="submission" date="2016-05" db="EMBL/GenBank/DDBJ databases">
        <authorList>
            <person name="Wang W."/>
            <person name="Zhu L."/>
        </authorList>
    </citation>
    <scope>NUCLEOTIDE SEQUENCE [LARGE SCALE GENOMIC DNA]</scope>
    <source>
        <strain evidence="2">W-2</strain>
    </source>
</reference>
<evidence type="ECO:0000313" key="1">
    <source>
        <dbReference type="EMBL" id="OAT72851.1"/>
    </source>
</evidence>
<organism evidence="1 2">
    <name type="scientific">Parageobacillus thermoglucosidasius</name>
    <name type="common">Geobacillus thermoglucosidasius</name>
    <dbReference type="NCBI Taxonomy" id="1426"/>
    <lineage>
        <taxon>Bacteria</taxon>
        <taxon>Bacillati</taxon>
        <taxon>Bacillota</taxon>
        <taxon>Bacilli</taxon>
        <taxon>Bacillales</taxon>
        <taxon>Anoxybacillaceae</taxon>
        <taxon>Parageobacillus</taxon>
    </lineage>
</organism>
<proteinExistence type="predicted"/>
<sequence>MALDIPASIDWHKTSIMSCYGTVWVLLFTLKIKSDIAFGGITFVLRRSVSAEKDKWTLAQL</sequence>
<name>A0A1B7KRY4_PARTM</name>
<dbReference type="RefSeq" id="WP_064551820.1">
    <property type="nucleotide sequence ID" value="NZ_LXMA01000023.1"/>
</dbReference>
<dbReference type="AlphaFoldDB" id="A0A1B7KRY4"/>
<accession>A0A1B7KRY4</accession>
<protein>
    <submittedName>
        <fullName evidence="1">Uncharacterized protein</fullName>
    </submittedName>
</protein>
<dbReference type="Proteomes" id="UP000078290">
    <property type="component" value="Unassembled WGS sequence"/>
</dbReference>
<dbReference type="EMBL" id="LXMA01000023">
    <property type="protein sequence ID" value="OAT72851.1"/>
    <property type="molecule type" value="Genomic_DNA"/>
</dbReference>
<evidence type="ECO:0000313" key="2">
    <source>
        <dbReference type="Proteomes" id="UP000078290"/>
    </source>
</evidence>
<comment type="caution">
    <text evidence="1">The sequence shown here is derived from an EMBL/GenBank/DDBJ whole genome shotgun (WGS) entry which is preliminary data.</text>
</comment>